<sequence length="135" mass="13901">MDLRAHIAETRAGAGDPATLLGEFRRAAVLVPTAGQLEDRLLARSFGGVHWILAFTDEAALAQFAGRSGAAPDQPWPYVAVLGARLLDVVIPALGRPAGVAVDLADEEGSMLFPPAPGIVPAEVAVHGTDGEEAA</sequence>
<reference evidence="3" key="1">
    <citation type="submission" date="2016-10" db="EMBL/GenBank/DDBJ databases">
        <authorList>
            <person name="Varghese N."/>
            <person name="Submissions S."/>
        </authorList>
    </citation>
    <scope>NUCLEOTIDE SEQUENCE [LARGE SCALE GENOMIC DNA]</scope>
    <source>
        <strain evidence="3">CGMCC 4.6825</strain>
    </source>
</reference>
<organism evidence="2 3">
    <name type="scientific">Streptomyces qinglanensis</name>
    <dbReference type="NCBI Taxonomy" id="943816"/>
    <lineage>
        <taxon>Bacteria</taxon>
        <taxon>Bacillati</taxon>
        <taxon>Actinomycetota</taxon>
        <taxon>Actinomycetes</taxon>
        <taxon>Kitasatosporales</taxon>
        <taxon>Streptomycetaceae</taxon>
        <taxon>Streptomyces</taxon>
    </lineage>
</organism>
<evidence type="ECO:0000313" key="3">
    <source>
        <dbReference type="Proteomes" id="UP000182841"/>
    </source>
</evidence>
<accession>A0A1H9TP55</accession>
<dbReference type="OrthoDB" id="4566001at2"/>
<dbReference type="Proteomes" id="UP000182841">
    <property type="component" value="Unassembled WGS sequence"/>
</dbReference>
<gene>
    <name evidence="2" type="ORF">SAMN05421870_106318</name>
</gene>
<evidence type="ECO:0000313" key="2">
    <source>
        <dbReference type="EMBL" id="SER98956.1"/>
    </source>
</evidence>
<dbReference type="AlphaFoldDB" id="A0A1H9TP55"/>
<dbReference type="InterPro" id="IPR009839">
    <property type="entry name" value="SseB_N"/>
</dbReference>
<proteinExistence type="predicted"/>
<protein>
    <submittedName>
        <fullName evidence="2">SseB protein N-terminal domain-containing protein</fullName>
    </submittedName>
</protein>
<keyword evidence="3" id="KW-1185">Reference proteome</keyword>
<dbReference type="Pfam" id="PF07179">
    <property type="entry name" value="SseB"/>
    <property type="match status" value="1"/>
</dbReference>
<name>A0A1H9TP55_9ACTN</name>
<dbReference type="RefSeq" id="WP_075000917.1">
    <property type="nucleotide sequence ID" value="NZ_FOGO01000006.1"/>
</dbReference>
<evidence type="ECO:0000259" key="1">
    <source>
        <dbReference type="Pfam" id="PF07179"/>
    </source>
</evidence>
<feature type="domain" description="SseB protein N-terminal" evidence="1">
    <location>
        <begin position="3"/>
        <end position="109"/>
    </location>
</feature>
<dbReference type="EMBL" id="FOGO01000006">
    <property type="protein sequence ID" value="SER98956.1"/>
    <property type="molecule type" value="Genomic_DNA"/>
</dbReference>